<comment type="caution">
    <text evidence="3">The sequence shown here is derived from an EMBL/GenBank/DDBJ whole genome shotgun (WGS) entry which is preliminary data.</text>
</comment>
<dbReference type="EMBL" id="SJPK01000012">
    <property type="protein sequence ID" value="TWT56540.1"/>
    <property type="molecule type" value="Genomic_DNA"/>
</dbReference>
<dbReference type="OrthoDB" id="288335at2"/>
<evidence type="ECO:0000313" key="4">
    <source>
        <dbReference type="Proteomes" id="UP000318053"/>
    </source>
</evidence>
<keyword evidence="4" id="KW-1185">Reference proteome</keyword>
<evidence type="ECO:0000256" key="1">
    <source>
        <dbReference type="SAM" id="MobiDB-lite"/>
    </source>
</evidence>
<keyword evidence="2" id="KW-0472">Membrane</keyword>
<keyword evidence="2" id="KW-1133">Transmembrane helix</keyword>
<accession>A0A5C5X162</accession>
<organism evidence="3 4">
    <name type="scientific">Allorhodopirellula solitaria</name>
    <dbReference type="NCBI Taxonomy" id="2527987"/>
    <lineage>
        <taxon>Bacteria</taxon>
        <taxon>Pseudomonadati</taxon>
        <taxon>Planctomycetota</taxon>
        <taxon>Planctomycetia</taxon>
        <taxon>Pirellulales</taxon>
        <taxon>Pirellulaceae</taxon>
        <taxon>Allorhodopirellula</taxon>
    </lineage>
</organism>
<feature type="transmembrane region" description="Helical" evidence="2">
    <location>
        <begin position="73"/>
        <end position="99"/>
    </location>
</feature>
<evidence type="ECO:0000256" key="2">
    <source>
        <dbReference type="SAM" id="Phobius"/>
    </source>
</evidence>
<dbReference type="AlphaFoldDB" id="A0A5C5X162"/>
<protein>
    <recommendedName>
        <fullName evidence="5">Lipoprotein</fullName>
    </recommendedName>
</protein>
<sequence>MRISTASVHCRTLLFLFTSILCGCGPSGRDLSDAQWLGMQQDLQAERAEVGHQRDLLEDDRRQWSERERSEPILAAVISSSVLLICCVLPVVLVGVLLWPRRSDTGDDAVCELVMDEMVTAIESANHQSAPNADHDSRDRLTSRKS</sequence>
<reference evidence="3 4" key="1">
    <citation type="submission" date="2019-02" db="EMBL/GenBank/DDBJ databases">
        <title>Deep-cultivation of Planctomycetes and their phenomic and genomic characterization uncovers novel biology.</title>
        <authorList>
            <person name="Wiegand S."/>
            <person name="Jogler M."/>
            <person name="Boedeker C."/>
            <person name="Pinto D."/>
            <person name="Vollmers J."/>
            <person name="Rivas-Marin E."/>
            <person name="Kohn T."/>
            <person name="Peeters S.H."/>
            <person name="Heuer A."/>
            <person name="Rast P."/>
            <person name="Oberbeckmann S."/>
            <person name="Bunk B."/>
            <person name="Jeske O."/>
            <person name="Meyerdierks A."/>
            <person name="Storesund J.E."/>
            <person name="Kallscheuer N."/>
            <person name="Luecker S."/>
            <person name="Lage O.M."/>
            <person name="Pohl T."/>
            <person name="Merkel B.J."/>
            <person name="Hornburger P."/>
            <person name="Mueller R.-W."/>
            <person name="Bruemmer F."/>
            <person name="Labrenz M."/>
            <person name="Spormann A.M."/>
            <person name="Op Den Camp H."/>
            <person name="Overmann J."/>
            <person name="Amann R."/>
            <person name="Jetten M.S.M."/>
            <person name="Mascher T."/>
            <person name="Medema M.H."/>
            <person name="Devos D.P."/>
            <person name="Kaster A.-K."/>
            <person name="Ovreas L."/>
            <person name="Rohde M."/>
            <person name="Galperin M.Y."/>
            <person name="Jogler C."/>
        </authorList>
    </citation>
    <scope>NUCLEOTIDE SEQUENCE [LARGE SCALE GENOMIC DNA]</scope>
    <source>
        <strain evidence="3 4">CA85</strain>
    </source>
</reference>
<keyword evidence="2" id="KW-0812">Transmembrane</keyword>
<dbReference type="Proteomes" id="UP000318053">
    <property type="component" value="Unassembled WGS sequence"/>
</dbReference>
<gene>
    <name evidence="3" type="ORF">CA85_40730</name>
</gene>
<evidence type="ECO:0008006" key="5">
    <source>
        <dbReference type="Google" id="ProtNLM"/>
    </source>
</evidence>
<feature type="compositionally biased region" description="Basic and acidic residues" evidence="1">
    <location>
        <begin position="133"/>
        <end position="146"/>
    </location>
</feature>
<dbReference type="RefSeq" id="WP_146392949.1">
    <property type="nucleotide sequence ID" value="NZ_SJPK01000012.1"/>
</dbReference>
<proteinExistence type="predicted"/>
<dbReference type="PROSITE" id="PS51257">
    <property type="entry name" value="PROKAR_LIPOPROTEIN"/>
    <property type="match status" value="1"/>
</dbReference>
<name>A0A5C5X162_9BACT</name>
<evidence type="ECO:0000313" key="3">
    <source>
        <dbReference type="EMBL" id="TWT56540.1"/>
    </source>
</evidence>
<feature type="region of interest" description="Disordered" evidence="1">
    <location>
        <begin position="124"/>
        <end position="146"/>
    </location>
</feature>